<keyword evidence="8 15" id="KW-0418">Kinase</keyword>
<keyword evidence="11 12" id="KW-0472">Membrane</keyword>
<dbReference type="FunFam" id="1.10.287.130:FF:000001">
    <property type="entry name" value="Two-component sensor histidine kinase"/>
    <property type="match status" value="1"/>
</dbReference>
<dbReference type="SMART" id="SM00387">
    <property type="entry name" value="HATPase_c"/>
    <property type="match status" value="1"/>
</dbReference>
<keyword evidence="9" id="KW-0067">ATP-binding</keyword>
<evidence type="ECO:0000256" key="4">
    <source>
        <dbReference type="ARBA" id="ARBA00022475"/>
    </source>
</evidence>
<dbReference type="PANTHER" id="PTHR45453">
    <property type="entry name" value="PHOSPHATE REGULON SENSOR PROTEIN PHOR"/>
    <property type="match status" value="1"/>
</dbReference>
<dbReference type="OrthoDB" id="9813151at2"/>
<name>A0A3R9FU88_9BACI</name>
<evidence type="ECO:0000313" key="15">
    <source>
        <dbReference type="EMBL" id="RSD25227.1"/>
    </source>
</evidence>
<evidence type="ECO:0000256" key="9">
    <source>
        <dbReference type="ARBA" id="ARBA00022840"/>
    </source>
</evidence>
<dbReference type="SMART" id="SM00388">
    <property type="entry name" value="HisKA"/>
    <property type="match status" value="1"/>
</dbReference>
<keyword evidence="10" id="KW-0902">Two-component regulatory system</keyword>
<evidence type="ECO:0000256" key="11">
    <source>
        <dbReference type="ARBA" id="ARBA00023136"/>
    </source>
</evidence>
<feature type="transmembrane region" description="Helical" evidence="12">
    <location>
        <begin position="15"/>
        <end position="38"/>
    </location>
</feature>
<dbReference type="GO" id="GO:0005886">
    <property type="term" value="C:plasma membrane"/>
    <property type="evidence" value="ECO:0007669"/>
    <property type="project" value="UniProtKB-SubCell"/>
</dbReference>
<dbReference type="SUPFAM" id="SSF158472">
    <property type="entry name" value="HAMP domain-like"/>
    <property type="match status" value="1"/>
</dbReference>
<evidence type="ECO:0000256" key="10">
    <source>
        <dbReference type="ARBA" id="ARBA00023012"/>
    </source>
</evidence>
<protein>
    <recommendedName>
        <fullName evidence="3">histidine kinase</fullName>
        <ecNumber evidence="3">2.7.13.3</ecNumber>
    </recommendedName>
</protein>
<comment type="subcellular location">
    <subcellularLocation>
        <location evidence="2">Cell membrane</location>
        <topology evidence="2">Multi-pass membrane protein</topology>
    </subcellularLocation>
</comment>
<evidence type="ECO:0000313" key="16">
    <source>
        <dbReference type="Proteomes" id="UP000279911"/>
    </source>
</evidence>
<sequence length="460" mass="51965">MKVITNIGVAVLDRISLKIGAVFFITILLVEGILFYYLHSSIIHSRIDEELVSLQTRGNNHRDILEISYNQETIHHITTMESRTETHVLVTNAEGGIVSSSIPADDSVKKIISSVPGEIPYSGLILEDDWQNKKYIASVSPLEDNGAVFMFKNTQRVQTLIARLNKHFWLAGILLLTSMAVITAFLSRFITKPVIKMNEATLKIRQGDYSVTLPRLGKDELGELGESIEVLANDLNHMKKQRNEFLASISHELRTPLTYIKGYADIAGKEASNQEDRSKYLKIIHEEATKLSGLIKELFDLAKMDENTFTIQKDRLELCRFINDICIKMEPSFSEKNIKLKSICPGEVYIEADPVRFEQIIINLLDNSRKYSNPETTVTVEVFKRDARTHIAVRDEGKGIPKEDQSWIFDRFYRVDKSRSKALGGYGLGLAIVKELVEAHGGNITLQSEFGKGTTFEIIL</sequence>
<dbReference type="Pfam" id="PF00672">
    <property type="entry name" value="HAMP"/>
    <property type="match status" value="1"/>
</dbReference>
<dbReference type="GO" id="GO:0004721">
    <property type="term" value="F:phosphoprotein phosphatase activity"/>
    <property type="evidence" value="ECO:0007669"/>
    <property type="project" value="TreeGrafter"/>
</dbReference>
<evidence type="ECO:0000256" key="8">
    <source>
        <dbReference type="ARBA" id="ARBA00022777"/>
    </source>
</evidence>
<evidence type="ECO:0000256" key="2">
    <source>
        <dbReference type="ARBA" id="ARBA00004651"/>
    </source>
</evidence>
<keyword evidence="12" id="KW-0812">Transmembrane</keyword>
<feature type="domain" description="HAMP" evidence="14">
    <location>
        <begin position="188"/>
        <end position="240"/>
    </location>
</feature>
<feature type="transmembrane region" description="Helical" evidence="12">
    <location>
        <begin position="168"/>
        <end position="190"/>
    </location>
</feature>
<evidence type="ECO:0000259" key="14">
    <source>
        <dbReference type="PROSITE" id="PS50885"/>
    </source>
</evidence>
<dbReference type="AlphaFoldDB" id="A0A3R9FU88"/>
<gene>
    <name evidence="15" type="ORF">EJA10_17515</name>
</gene>
<organism evidence="15 16">
    <name type="scientific">Mesobacillus subterraneus</name>
    <dbReference type="NCBI Taxonomy" id="285983"/>
    <lineage>
        <taxon>Bacteria</taxon>
        <taxon>Bacillati</taxon>
        <taxon>Bacillota</taxon>
        <taxon>Bacilli</taxon>
        <taxon>Bacillales</taxon>
        <taxon>Bacillaceae</taxon>
        <taxon>Mesobacillus</taxon>
    </lineage>
</organism>
<keyword evidence="5" id="KW-0597">Phosphoprotein</keyword>
<dbReference type="PANTHER" id="PTHR45453:SF1">
    <property type="entry name" value="PHOSPHATE REGULON SENSOR PROTEIN PHOR"/>
    <property type="match status" value="1"/>
</dbReference>
<dbReference type="CDD" id="cd00082">
    <property type="entry name" value="HisKA"/>
    <property type="match status" value="1"/>
</dbReference>
<comment type="caution">
    <text evidence="15">The sequence shown here is derived from an EMBL/GenBank/DDBJ whole genome shotgun (WGS) entry which is preliminary data.</text>
</comment>
<dbReference type="InterPro" id="IPR003660">
    <property type="entry name" value="HAMP_dom"/>
</dbReference>
<dbReference type="Proteomes" id="UP000279911">
    <property type="component" value="Unassembled WGS sequence"/>
</dbReference>
<evidence type="ECO:0000256" key="12">
    <source>
        <dbReference type="SAM" id="Phobius"/>
    </source>
</evidence>
<dbReference type="SMART" id="SM00304">
    <property type="entry name" value="HAMP"/>
    <property type="match status" value="1"/>
</dbReference>
<dbReference type="SUPFAM" id="SSF55874">
    <property type="entry name" value="ATPase domain of HSP90 chaperone/DNA topoisomerase II/histidine kinase"/>
    <property type="match status" value="1"/>
</dbReference>
<keyword evidence="12" id="KW-1133">Transmembrane helix</keyword>
<keyword evidence="4" id="KW-1003">Cell membrane</keyword>
<dbReference type="GO" id="GO:0000155">
    <property type="term" value="F:phosphorelay sensor kinase activity"/>
    <property type="evidence" value="ECO:0007669"/>
    <property type="project" value="InterPro"/>
</dbReference>
<dbReference type="InterPro" id="IPR005467">
    <property type="entry name" value="His_kinase_dom"/>
</dbReference>
<dbReference type="Gene3D" id="1.10.287.130">
    <property type="match status" value="1"/>
</dbReference>
<reference evidence="16" key="1">
    <citation type="submission" date="2018-12" db="EMBL/GenBank/DDBJ databases">
        <title>Bacillus chawlae sp. nov., Bacillus glennii sp. nov., and Bacillus saganii sp. nov. Isolated from the Vehicle Assembly Building at Kennedy Space Center where the Viking Spacecraft were Assembled.</title>
        <authorList>
            <person name="Seuylemezian A."/>
            <person name="Vaishampayan P."/>
        </authorList>
    </citation>
    <scope>NUCLEOTIDE SEQUENCE [LARGE SCALE GENOMIC DNA]</scope>
    <source>
        <strain evidence="16">DSM 13966</strain>
    </source>
</reference>
<evidence type="ECO:0000256" key="6">
    <source>
        <dbReference type="ARBA" id="ARBA00022679"/>
    </source>
</evidence>
<accession>A0A3R9FU88</accession>
<evidence type="ECO:0000259" key="13">
    <source>
        <dbReference type="PROSITE" id="PS50109"/>
    </source>
</evidence>
<dbReference type="CDD" id="cd06225">
    <property type="entry name" value="HAMP"/>
    <property type="match status" value="1"/>
</dbReference>
<dbReference type="Gene3D" id="3.30.565.10">
    <property type="entry name" value="Histidine kinase-like ATPase, C-terminal domain"/>
    <property type="match status" value="1"/>
</dbReference>
<dbReference type="InterPro" id="IPR036890">
    <property type="entry name" value="HATPase_C_sf"/>
</dbReference>
<dbReference type="InterPro" id="IPR003594">
    <property type="entry name" value="HATPase_dom"/>
</dbReference>
<keyword evidence="6" id="KW-0808">Transferase</keyword>
<evidence type="ECO:0000256" key="3">
    <source>
        <dbReference type="ARBA" id="ARBA00012438"/>
    </source>
</evidence>
<proteinExistence type="predicted"/>
<dbReference type="Pfam" id="PF02518">
    <property type="entry name" value="HATPase_c"/>
    <property type="match status" value="1"/>
</dbReference>
<evidence type="ECO:0000256" key="7">
    <source>
        <dbReference type="ARBA" id="ARBA00022741"/>
    </source>
</evidence>
<dbReference type="GO" id="GO:0005524">
    <property type="term" value="F:ATP binding"/>
    <property type="evidence" value="ECO:0007669"/>
    <property type="project" value="UniProtKB-KW"/>
</dbReference>
<dbReference type="EMBL" id="RSFW01000020">
    <property type="protein sequence ID" value="RSD25227.1"/>
    <property type="molecule type" value="Genomic_DNA"/>
</dbReference>
<evidence type="ECO:0000256" key="1">
    <source>
        <dbReference type="ARBA" id="ARBA00000085"/>
    </source>
</evidence>
<evidence type="ECO:0000256" key="5">
    <source>
        <dbReference type="ARBA" id="ARBA00022553"/>
    </source>
</evidence>
<dbReference type="Gene3D" id="6.10.340.10">
    <property type="match status" value="1"/>
</dbReference>
<dbReference type="InterPro" id="IPR036097">
    <property type="entry name" value="HisK_dim/P_sf"/>
</dbReference>
<dbReference type="GO" id="GO:0016036">
    <property type="term" value="P:cellular response to phosphate starvation"/>
    <property type="evidence" value="ECO:0007669"/>
    <property type="project" value="TreeGrafter"/>
</dbReference>
<feature type="domain" description="Histidine kinase" evidence="13">
    <location>
        <begin position="248"/>
        <end position="460"/>
    </location>
</feature>
<dbReference type="InterPro" id="IPR050351">
    <property type="entry name" value="BphY/WalK/GraS-like"/>
</dbReference>
<dbReference type="SUPFAM" id="SSF47384">
    <property type="entry name" value="Homodimeric domain of signal transducing histidine kinase"/>
    <property type="match status" value="1"/>
</dbReference>
<keyword evidence="7" id="KW-0547">Nucleotide-binding</keyword>
<dbReference type="PROSITE" id="PS50885">
    <property type="entry name" value="HAMP"/>
    <property type="match status" value="1"/>
</dbReference>
<dbReference type="EC" id="2.7.13.3" evidence="3"/>
<dbReference type="PROSITE" id="PS50109">
    <property type="entry name" value="HIS_KIN"/>
    <property type="match status" value="1"/>
</dbReference>
<dbReference type="InterPro" id="IPR004358">
    <property type="entry name" value="Sig_transdc_His_kin-like_C"/>
</dbReference>
<dbReference type="Pfam" id="PF00512">
    <property type="entry name" value="HisKA"/>
    <property type="match status" value="1"/>
</dbReference>
<comment type="catalytic activity">
    <reaction evidence="1">
        <text>ATP + protein L-histidine = ADP + protein N-phospho-L-histidine.</text>
        <dbReference type="EC" id="2.7.13.3"/>
    </reaction>
</comment>
<dbReference type="CDD" id="cd00075">
    <property type="entry name" value="HATPase"/>
    <property type="match status" value="1"/>
</dbReference>
<dbReference type="PRINTS" id="PR00344">
    <property type="entry name" value="BCTRLSENSOR"/>
</dbReference>
<dbReference type="FunFam" id="3.30.565.10:FF:000006">
    <property type="entry name" value="Sensor histidine kinase WalK"/>
    <property type="match status" value="1"/>
</dbReference>
<dbReference type="InterPro" id="IPR003661">
    <property type="entry name" value="HisK_dim/P_dom"/>
</dbReference>